<evidence type="ECO:0000313" key="2">
    <source>
        <dbReference type="EMBL" id="ADE85873.1"/>
    </source>
</evidence>
<dbReference type="GeneID" id="31490993"/>
<evidence type="ECO:0000313" key="3">
    <source>
        <dbReference type="Proteomes" id="UP000002361"/>
    </source>
</evidence>
<dbReference type="Proteomes" id="UP000002361">
    <property type="component" value="Chromosome"/>
</dbReference>
<name>D5AV91_RHOCB</name>
<sequence>MSTALAFAPLPRAALPPHPAAMPAEPPIALSLAPSLRRAWAAVLRSAPPSHLLTTAILALLWSGVFLWRFA</sequence>
<dbReference type="EMBL" id="CP001312">
    <property type="protein sequence ID" value="ADE85873.1"/>
    <property type="molecule type" value="Genomic_DNA"/>
</dbReference>
<reference key="1">
    <citation type="submission" date="2008-12" db="EMBL/GenBank/DDBJ databases">
        <title>Complete genome sequence of Rhodobacter capsulatus SB1003.</title>
        <authorList>
            <person name="Strnad H."/>
            <person name="Lapidus A."/>
            <person name="Vlcek C."/>
            <person name="Ulbrich P."/>
            <person name="Paces J."/>
            <person name="Maltsev N."/>
            <person name="Kumar V."/>
            <person name="Kogan Y."/>
            <person name="Milgram A."/>
            <person name="Rebrekov D."/>
            <person name="Mazur M."/>
            <person name="Cox R."/>
            <person name="Kyrpides N."/>
            <person name="Kolar M."/>
            <person name="Sachova J."/>
            <person name="Ridl J."/>
            <person name="Ivanova N."/>
            <person name="Kapatral V."/>
            <person name="Los T."/>
            <person name="Lykidis A."/>
            <person name="Mikhailova N."/>
            <person name="Reznik G."/>
            <person name="Vasieva O."/>
            <person name="Fonstein M."/>
            <person name="Paces V."/>
            <person name="Haselkorn R."/>
        </authorList>
    </citation>
    <scope>NUCLEOTIDE SEQUENCE</scope>
    <source>
        <strain>SB1003</strain>
    </source>
</reference>
<evidence type="ECO:0000256" key="1">
    <source>
        <dbReference type="SAM" id="Phobius"/>
    </source>
</evidence>
<gene>
    <name evidence="2" type="ordered locus">RCAP_rcc02143</name>
</gene>
<protein>
    <submittedName>
        <fullName evidence="2">Uncharacterized protein</fullName>
    </submittedName>
</protein>
<keyword evidence="3" id="KW-1185">Reference proteome</keyword>
<dbReference type="HOGENOM" id="CLU_2737365_0_0_5"/>
<feature type="transmembrane region" description="Helical" evidence="1">
    <location>
        <begin position="47"/>
        <end position="68"/>
    </location>
</feature>
<proteinExistence type="predicted"/>
<dbReference type="RefSeq" id="WP_013067852.1">
    <property type="nucleotide sequence ID" value="NC_014034.1"/>
</dbReference>
<keyword evidence="1" id="KW-0812">Transmembrane</keyword>
<dbReference type="AlphaFoldDB" id="D5AV91"/>
<keyword evidence="1" id="KW-1133">Transmembrane helix</keyword>
<organism evidence="2 3">
    <name type="scientific">Rhodobacter capsulatus (strain ATCC BAA-309 / NBRC 16581 / SB1003)</name>
    <dbReference type="NCBI Taxonomy" id="272942"/>
    <lineage>
        <taxon>Bacteria</taxon>
        <taxon>Pseudomonadati</taxon>
        <taxon>Pseudomonadota</taxon>
        <taxon>Alphaproteobacteria</taxon>
        <taxon>Rhodobacterales</taxon>
        <taxon>Rhodobacter group</taxon>
        <taxon>Rhodobacter</taxon>
    </lineage>
</organism>
<dbReference type="KEGG" id="rcp:RCAP_rcc02143"/>
<reference evidence="2 3" key="2">
    <citation type="journal article" date="2010" name="J. Bacteriol.">
        <title>Complete genome sequence of the photosynthetic purple nonsulfur bacterium Rhodobacter capsulatus SB 1003.</title>
        <authorList>
            <person name="Strnad H."/>
            <person name="Lapidus A."/>
            <person name="Paces J."/>
            <person name="Ulbrich P."/>
            <person name="Vlcek C."/>
            <person name="Paces V."/>
            <person name="Haselkorn R."/>
        </authorList>
    </citation>
    <scope>NUCLEOTIDE SEQUENCE [LARGE SCALE GENOMIC DNA]</scope>
    <source>
        <strain evidence="3">ATCC BAA-309 / NBRC 16581 / SB1003</strain>
    </source>
</reference>
<keyword evidence="1" id="KW-0472">Membrane</keyword>
<accession>D5AV91</accession>